<accession>A0A6M3JCH9</accession>
<reference evidence="1" key="1">
    <citation type="submission" date="2020-03" db="EMBL/GenBank/DDBJ databases">
        <title>The deep terrestrial virosphere.</title>
        <authorList>
            <person name="Holmfeldt K."/>
            <person name="Nilsson E."/>
            <person name="Simone D."/>
            <person name="Lopez-Fernandez M."/>
            <person name="Wu X."/>
            <person name="de Brujin I."/>
            <person name="Lundin D."/>
            <person name="Andersson A."/>
            <person name="Bertilsson S."/>
            <person name="Dopson M."/>
        </authorList>
    </citation>
    <scope>NUCLEOTIDE SEQUENCE</scope>
    <source>
        <strain evidence="2">MM415A00575</strain>
        <strain evidence="1">MM415B00170</strain>
        <strain evidence="3">TM448B00791</strain>
    </source>
</reference>
<gene>
    <name evidence="2" type="ORF">MM415A00575_0016</name>
    <name evidence="1" type="ORF">MM415B00170_0033</name>
    <name evidence="3" type="ORF">TM448B00791_0010</name>
</gene>
<protein>
    <submittedName>
        <fullName evidence="1">Uncharacterized protein</fullName>
    </submittedName>
</protein>
<evidence type="ECO:0000313" key="3">
    <source>
        <dbReference type="EMBL" id="QJH96672.1"/>
    </source>
</evidence>
<dbReference type="EMBL" id="MT141575">
    <property type="protein sequence ID" value="QJA67724.1"/>
    <property type="molecule type" value="Genomic_DNA"/>
</dbReference>
<evidence type="ECO:0000313" key="2">
    <source>
        <dbReference type="EMBL" id="QJA81180.1"/>
    </source>
</evidence>
<dbReference type="EMBL" id="MT144658">
    <property type="protein sequence ID" value="QJH96672.1"/>
    <property type="molecule type" value="Genomic_DNA"/>
</dbReference>
<organism evidence="1">
    <name type="scientific">viral metagenome</name>
    <dbReference type="NCBI Taxonomy" id="1070528"/>
    <lineage>
        <taxon>unclassified sequences</taxon>
        <taxon>metagenomes</taxon>
        <taxon>organismal metagenomes</taxon>
    </lineage>
</organism>
<dbReference type="AlphaFoldDB" id="A0A6M3JCH9"/>
<evidence type="ECO:0000313" key="1">
    <source>
        <dbReference type="EMBL" id="QJA67724.1"/>
    </source>
</evidence>
<dbReference type="EMBL" id="MT142450">
    <property type="protein sequence ID" value="QJA81180.1"/>
    <property type="molecule type" value="Genomic_DNA"/>
</dbReference>
<name>A0A6M3JCH9_9ZZZZ</name>
<proteinExistence type="predicted"/>
<sequence>MDTETQTTTIIKHILVNVTVEADLSAMMWYRRTDNLEEKAKSLTRAVKDFEAFLRDHRSQDMVILDVQRKYADICSQCKEPWEEDSDEEGKFCAGCGARLIIGESNG</sequence>